<reference evidence="9" key="1">
    <citation type="journal article" date="2020" name="J Insects Food Feed">
        <title>The yellow mealworm (Tenebrio molitor) genome: a resource for the emerging insects as food and feed industry.</title>
        <authorList>
            <person name="Eriksson T."/>
            <person name="Andere A."/>
            <person name="Kelstrup H."/>
            <person name="Emery V."/>
            <person name="Picard C."/>
        </authorList>
    </citation>
    <scope>NUCLEOTIDE SEQUENCE</scope>
    <source>
        <strain evidence="9">Stoneville</strain>
        <tissue evidence="9">Whole head</tissue>
    </source>
</reference>
<dbReference type="InterPro" id="IPR002937">
    <property type="entry name" value="Amino_oxidase"/>
</dbReference>
<evidence type="ECO:0008006" key="11">
    <source>
        <dbReference type="Google" id="ProtNLM"/>
    </source>
</evidence>
<sequence length="764" mass="86367">MSEMLLDWFHKSYLDLVPAKTWFEVSMMGHSRCKKCEGYLYWQWKKKGYLTVLHVLMKKNPDAAQQLPIDDKILLNKEVNRIEWDRDDGVIVGCSDGSWYQTDHVIVTVCLGVLKSLGHLFTPKLPLFKQDAINLIGMGTVAKILLKFPVKWSKWKTNPHFNGSYTYQSLEAERRNVSREDLGRPVCDSDVLSWPSCLHSSPELWKMSSRSQWLLIIGCVLFCDLIAKNDGARGQPNIVFIVADDLGWNDVGFHGSNQIPTPNIDALAYNGIILNSHYTQSFGTPSRVALLTGKYPMKLGMQGPSITPAEARSLPETKLISEYFKDMGYATHLIGKWHLGHTRWNDTPTFRGFDHFLGFYNGFTSYYDYVSNWKINDMDYSGFDLRKDTSPSWNDVGKYATDLFTEHAVEVIQNHNIDNPLFMMIAHLAVHTGNEGKWLEAPQETINKFQHIRNPDRRTYAAMVSKLDDSVGAVFEALDSKNMLQNTIVVFLSDNGAPTVGPFHNWGSNYPLRGIKDTLFEGGIRTVACIWSPLLVQSSRVSTDLIHITDWLPTLFTAVGGDLGVLDLEIDGIDQWSSLVYDLPSARNDIPLNIDEKTRNAALRFSNWKLIIGTSGNGSYNGYFGVPLAENIEEQPYNTSAIDSSPVGRIARKINYNPLSETDFLGLRRVATVKCLDAKAKRNPCDPASGSVCLYDIPNDPCEENDLTKFFSSVVRRIKRTLVNYRKDLVPQIETTIDIENADPKLFQYAWNPWRDCSDVACTS</sequence>
<feature type="domain" description="Sulfatase N-terminal" evidence="7">
    <location>
        <begin position="236"/>
        <end position="560"/>
    </location>
</feature>
<dbReference type="SUPFAM" id="SSF51905">
    <property type="entry name" value="FAD/NAD(P)-binding domain"/>
    <property type="match status" value="1"/>
</dbReference>
<evidence type="ECO:0000259" key="8">
    <source>
        <dbReference type="Pfam" id="PF01593"/>
    </source>
</evidence>
<evidence type="ECO:0000256" key="4">
    <source>
        <dbReference type="ARBA" id="ARBA00022801"/>
    </source>
</evidence>
<evidence type="ECO:0000313" key="10">
    <source>
        <dbReference type="Proteomes" id="UP000719412"/>
    </source>
</evidence>
<dbReference type="PANTHER" id="PTHR10342">
    <property type="entry name" value="ARYLSULFATASE"/>
    <property type="match status" value="1"/>
</dbReference>
<organism evidence="9 10">
    <name type="scientific">Tenebrio molitor</name>
    <name type="common">Yellow mealworm beetle</name>
    <dbReference type="NCBI Taxonomy" id="7067"/>
    <lineage>
        <taxon>Eukaryota</taxon>
        <taxon>Metazoa</taxon>
        <taxon>Ecdysozoa</taxon>
        <taxon>Arthropoda</taxon>
        <taxon>Hexapoda</taxon>
        <taxon>Insecta</taxon>
        <taxon>Pterygota</taxon>
        <taxon>Neoptera</taxon>
        <taxon>Endopterygota</taxon>
        <taxon>Coleoptera</taxon>
        <taxon>Polyphaga</taxon>
        <taxon>Cucujiformia</taxon>
        <taxon>Tenebrionidae</taxon>
        <taxon>Tenebrio</taxon>
    </lineage>
</organism>
<evidence type="ECO:0000256" key="6">
    <source>
        <dbReference type="ARBA" id="ARBA00023180"/>
    </source>
</evidence>
<comment type="similarity">
    <text evidence="2">Belongs to the sulfatase family.</text>
</comment>
<dbReference type="CDD" id="cd16029">
    <property type="entry name" value="4-S"/>
    <property type="match status" value="1"/>
</dbReference>
<dbReference type="Gene3D" id="3.50.50.60">
    <property type="entry name" value="FAD/NAD(P)-binding domain"/>
    <property type="match status" value="1"/>
</dbReference>
<dbReference type="Pfam" id="PF01593">
    <property type="entry name" value="Amino_oxidase"/>
    <property type="match status" value="1"/>
</dbReference>
<keyword evidence="3" id="KW-0479">Metal-binding</keyword>
<proteinExistence type="inferred from homology"/>
<evidence type="ECO:0000259" key="7">
    <source>
        <dbReference type="Pfam" id="PF00884"/>
    </source>
</evidence>
<keyword evidence="10" id="KW-1185">Reference proteome</keyword>
<name>A0A8J6LAH8_TENMO</name>
<evidence type="ECO:0000256" key="1">
    <source>
        <dbReference type="ARBA" id="ARBA00001913"/>
    </source>
</evidence>
<dbReference type="InterPro" id="IPR024607">
    <property type="entry name" value="Sulfatase_CS"/>
</dbReference>
<comment type="cofactor">
    <cofactor evidence="1">
        <name>Ca(2+)</name>
        <dbReference type="ChEBI" id="CHEBI:29108"/>
    </cofactor>
</comment>
<dbReference type="Pfam" id="PF00884">
    <property type="entry name" value="Sulfatase"/>
    <property type="match status" value="1"/>
</dbReference>
<comment type="caution">
    <text evidence="9">The sequence shown here is derived from an EMBL/GenBank/DDBJ whole genome shotgun (WGS) entry which is preliminary data.</text>
</comment>
<keyword evidence="5" id="KW-0106">Calcium</keyword>
<evidence type="ECO:0000313" key="9">
    <source>
        <dbReference type="EMBL" id="KAH0812243.1"/>
    </source>
</evidence>
<dbReference type="InterPro" id="IPR017850">
    <property type="entry name" value="Alkaline_phosphatase_core_sf"/>
</dbReference>
<keyword evidence="4" id="KW-0378">Hydrolase</keyword>
<dbReference type="PROSITE" id="PS00149">
    <property type="entry name" value="SULFATASE_2"/>
    <property type="match status" value="1"/>
</dbReference>
<accession>A0A8J6LAH8</accession>
<dbReference type="InterPro" id="IPR000917">
    <property type="entry name" value="Sulfatase_N"/>
</dbReference>
<dbReference type="InterPro" id="IPR036188">
    <property type="entry name" value="FAD/NAD-bd_sf"/>
</dbReference>
<dbReference type="Gene3D" id="3.40.720.10">
    <property type="entry name" value="Alkaline Phosphatase, subunit A"/>
    <property type="match status" value="1"/>
</dbReference>
<dbReference type="EMBL" id="JABDTM020026202">
    <property type="protein sequence ID" value="KAH0812243.1"/>
    <property type="molecule type" value="Genomic_DNA"/>
</dbReference>
<dbReference type="SUPFAM" id="SSF53649">
    <property type="entry name" value="Alkaline phosphatase-like"/>
    <property type="match status" value="1"/>
</dbReference>
<reference evidence="9" key="2">
    <citation type="submission" date="2021-08" db="EMBL/GenBank/DDBJ databases">
        <authorList>
            <person name="Eriksson T."/>
        </authorList>
    </citation>
    <scope>NUCLEOTIDE SEQUENCE</scope>
    <source>
        <strain evidence="9">Stoneville</strain>
        <tissue evidence="9">Whole head</tissue>
    </source>
</reference>
<evidence type="ECO:0000256" key="3">
    <source>
        <dbReference type="ARBA" id="ARBA00022723"/>
    </source>
</evidence>
<dbReference type="GO" id="GO:0046872">
    <property type="term" value="F:metal ion binding"/>
    <property type="evidence" value="ECO:0007669"/>
    <property type="project" value="UniProtKB-KW"/>
</dbReference>
<dbReference type="Gene3D" id="3.30.1120.10">
    <property type="match status" value="1"/>
</dbReference>
<dbReference type="GO" id="GO:0008484">
    <property type="term" value="F:sulfuric ester hydrolase activity"/>
    <property type="evidence" value="ECO:0007669"/>
    <property type="project" value="InterPro"/>
</dbReference>
<dbReference type="Proteomes" id="UP000719412">
    <property type="component" value="Unassembled WGS sequence"/>
</dbReference>
<dbReference type="InterPro" id="IPR047115">
    <property type="entry name" value="ARSB"/>
</dbReference>
<dbReference type="AlphaFoldDB" id="A0A8J6LAH8"/>
<protein>
    <recommendedName>
        <fullName evidence="11">Arylsulfatase B</fullName>
    </recommendedName>
</protein>
<feature type="domain" description="Amine oxidase" evidence="8">
    <location>
        <begin position="70"/>
        <end position="162"/>
    </location>
</feature>
<dbReference type="GO" id="GO:0016491">
    <property type="term" value="F:oxidoreductase activity"/>
    <property type="evidence" value="ECO:0007669"/>
    <property type="project" value="InterPro"/>
</dbReference>
<evidence type="ECO:0000256" key="5">
    <source>
        <dbReference type="ARBA" id="ARBA00022837"/>
    </source>
</evidence>
<evidence type="ECO:0000256" key="2">
    <source>
        <dbReference type="ARBA" id="ARBA00008779"/>
    </source>
</evidence>
<keyword evidence="6" id="KW-0325">Glycoprotein</keyword>
<dbReference type="PANTHER" id="PTHR10342:SF264">
    <property type="entry name" value="MIP05773P-RELATED"/>
    <property type="match status" value="1"/>
</dbReference>
<gene>
    <name evidence="9" type="ORF">GEV33_010549</name>
</gene>